<proteinExistence type="inferred from homology"/>
<evidence type="ECO:0000256" key="2">
    <source>
        <dbReference type="ARBA" id="ARBA00023136"/>
    </source>
</evidence>
<dbReference type="GO" id="GO:0009847">
    <property type="term" value="P:spore germination"/>
    <property type="evidence" value="ECO:0007669"/>
    <property type="project" value="InterPro"/>
</dbReference>
<dbReference type="PANTHER" id="PTHR22550">
    <property type="entry name" value="SPORE GERMINATION PROTEIN"/>
    <property type="match status" value="1"/>
</dbReference>
<evidence type="ECO:0000256" key="3">
    <source>
        <dbReference type="SAM" id="Phobius"/>
    </source>
</evidence>
<dbReference type="Pfam" id="PF03323">
    <property type="entry name" value="GerA"/>
    <property type="match status" value="1"/>
</dbReference>
<gene>
    <name evidence="4" type="ORF">GM661_00045</name>
</gene>
<sequence>MVVDKRGKRIEEIINSGTDRPQKKAKEKELSSNIEKNINLLKDIIGFSDDVVFRFFRLGNKLGIKAIIIFIDGLVDKQTINESILQPLLIEEFSVEDIKELSNSDMISFIEKNTMTINELEIVDKLDDLIQGLLNGDTVLLIDGYKKGFVLNSKGWDKRGVQEPESETVIRGPRDGFTETLRVNTALIRRRIKHPALRIKGQRLGNISNTDVVICYIEGIANKYIVEEVKERVNNISIDAVQESGYIEQLIEDNHFTLFPQILSTERPDRVASNLLEGRVALLVDGTPFALIMPVTISIFLQSPEDYYDRFIIGTFVRLLRFSAGLIALTLPAVYIAVIAFHPEMIPTQLALAFAGGRGAVPFPSYIEAFVMTALMELLREGSLRLPNPIGPTIGIVGALIIGEAAVSASIVSPFMVIVVATTTIASFAIPDYSSAIALRLIKFPLMILTSIFGLYGLLLGLIFFTIHLASLKSFGIPYLTPFGPSRLNDLQDAIIRIPLWQMFKRPEFLRTKNQQRFSAKGDDDQNERTR</sequence>
<evidence type="ECO:0000313" key="4">
    <source>
        <dbReference type="EMBL" id="QTL99872.1"/>
    </source>
</evidence>
<keyword evidence="2 3" id="KW-0472">Membrane</keyword>
<dbReference type="Proteomes" id="UP000665020">
    <property type="component" value="Chromosome"/>
</dbReference>
<dbReference type="KEGG" id="ifn:GM661_00045"/>
<evidence type="ECO:0000313" key="5">
    <source>
        <dbReference type="Proteomes" id="UP000665020"/>
    </source>
</evidence>
<keyword evidence="5" id="KW-1185">Reference proteome</keyword>
<dbReference type="InterPro" id="IPR004995">
    <property type="entry name" value="Spore_Ger"/>
</dbReference>
<feature type="transmembrane region" description="Helical" evidence="3">
    <location>
        <begin position="361"/>
        <end position="379"/>
    </location>
</feature>
<keyword evidence="3" id="KW-1133">Transmembrane helix</keyword>
<dbReference type="PANTHER" id="PTHR22550:SF5">
    <property type="entry name" value="LEUCINE ZIPPER PROTEIN 4"/>
    <property type="match status" value="1"/>
</dbReference>
<name>A0A8A7KPZ1_9FIRM</name>
<feature type="transmembrane region" description="Helical" evidence="3">
    <location>
        <begin position="415"/>
        <end position="434"/>
    </location>
</feature>
<dbReference type="AlphaFoldDB" id="A0A8A7KPZ1"/>
<accession>A0A8A7KPZ1</accession>
<dbReference type="EMBL" id="CP046640">
    <property type="protein sequence ID" value="QTL99872.1"/>
    <property type="molecule type" value="Genomic_DNA"/>
</dbReference>
<protein>
    <submittedName>
        <fullName evidence="4">Spore germination protein</fullName>
    </submittedName>
</protein>
<feature type="transmembrane region" description="Helical" evidence="3">
    <location>
        <begin position="280"/>
        <end position="301"/>
    </location>
</feature>
<reference evidence="4" key="1">
    <citation type="submission" date="2019-12" db="EMBL/GenBank/DDBJ databases">
        <authorList>
            <person name="zhang j."/>
            <person name="sun C.M."/>
        </authorList>
    </citation>
    <scope>NUCLEOTIDE SEQUENCE</scope>
    <source>
        <strain evidence="4">NS-1</strain>
    </source>
</reference>
<feature type="transmembrane region" description="Helical" evidence="3">
    <location>
        <begin position="446"/>
        <end position="470"/>
    </location>
</feature>
<dbReference type="GO" id="GO:0016020">
    <property type="term" value="C:membrane"/>
    <property type="evidence" value="ECO:0007669"/>
    <property type="project" value="InterPro"/>
</dbReference>
<keyword evidence="3" id="KW-0812">Transmembrane</keyword>
<organism evidence="4 5">
    <name type="scientific">Iocasia fonsfrigidae</name>
    <dbReference type="NCBI Taxonomy" id="2682810"/>
    <lineage>
        <taxon>Bacteria</taxon>
        <taxon>Bacillati</taxon>
        <taxon>Bacillota</taxon>
        <taxon>Clostridia</taxon>
        <taxon>Halanaerobiales</taxon>
        <taxon>Halanaerobiaceae</taxon>
        <taxon>Iocasia</taxon>
    </lineage>
</organism>
<evidence type="ECO:0000256" key="1">
    <source>
        <dbReference type="ARBA" id="ARBA00005278"/>
    </source>
</evidence>
<dbReference type="InterPro" id="IPR050768">
    <property type="entry name" value="UPF0353/GerABKA_families"/>
</dbReference>
<comment type="similarity">
    <text evidence="1">Belongs to the GerABKA family.</text>
</comment>
<feature type="transmembrane region" description="Helical" evidence="3">
    <location>
        <begin position="391"/>
        <end position="409"/>
    </location>
</feature>
<dbReference type="PIRSF" id="PIRSF005690">
    <property type="entry name" value="GerBA"/>
    <property type="match status" value="1"/>
</dbReference>
<feature type="transmembrane region" description="Helical" evidence="3">
    <location>
        <begin position="322"/>
        <end position="341"/>
    </location>
</feature>